<feature type="domain" description="VWFA" evidence="2">
    <location>
        <begin position="179"/>
        <end position="246"/>
    </location>
</feature>
<feature type="signal peptide" evidence="1">
    <location>
        <begin position="1"/>
        <end position="17"/>
    </location>
</feature>
<reference evidence="3" key="1">
    <citation type="submission" date="2019-08" db="EMBL/GenBank/DDBJ databases">
        <title>The improved chromosome-level genome for the pearl oyster Pinctada fucata martensii using PacBio sequencing and Hi-C.</title>
        <authorList>
            <person name="Zheng Z."/>
        </authorList>
    </citation>
    <scope>NUCLEOTIDE SEQUENCE</scope>
    <source>
        <strain evidence="3">ZZ-2019</strain>
        <tissue evidence="3">Adductor muscle</tissue>
    </source>
</reference>
<accession>A0AA88Y5F5</accession>
<evidence type="ECO:0000313" key="4">
    <source>
        <dbReference type="Proteomes" id="UP001186944"/>
    </source>
</evidence>
<name>A0AA88Y5F5_PINIB</name>
<sequence>MLYRTLLVLLLTYSAACQKDLTTQKGSKGSDVVEAVLDRIRSRCIFRDDRLFMRRLAIVSSEDGNDPNYDKDTSGGIWKIPRSSFESTLISHKLASFKDNILQTFGIHWNAITYESLDIPLLSGLATHMMIENIGKDIKADSTEQADYWALHWKIGADVKEFTSKINALQKPRCSKPVDLVFAMDESGSVGSYNFERMKQFLSNLTEELAIGYNGFKVGAVKFNSRGTEVFQLDTYQTKSDIQASIVFNLKDEKFRLSITFEEQNVGS</sequence>
<dbReference type="SUPFAM" id="SSF53300">
    <property type="entry name" value="vWA-like"/>
    <property type="match status" value="1"/>
</dbReference>
<protein>
    <recommendedName>
        <fullName evidence="2">VWFA domain-containing protein</fullName>
    </recommendedName>
</protein>
<evidence type="ECO:0000313" key="3">
    <source>
        <dbReference type="EMBL" id="KAK3094661.1"/>
    </source>
</evidence>
<evidence type="ECO:0000256" key="1">
    <source>
        <dbReference type="SAM" id="SignalP"/>
    </source>
</evidence>
<dbReference type="PROSITE" id="PS50234">
    <property type="entry name" value="VWFA"/>
    <property type="match status" value="1"/>
</dbReference>
<comment type="caution">
    <text evidence="3">The sequence shown here is derived from an EMBL/GenBank/DDBJ whole genome shotgun (WGS) entry which is preliminary data.</text>
</comment>
<gene>
    <name evidence="3" type="ORF">FSP39_004630</name>
</gene>
<organism evidence="3 4">
    <name type="scientific">Pinctada imbricata</name>
    <name type="common">Atlantic pearl-oyster</name>
    <name type="synonym">Pinctada martensii</name>
    <dbReference type="NCBI Taxonomy" id="66713"/>
    <lineage>
        <taxon>Eukaryota</taxon>
        <taxon>Metazoa</taxon>
        <taxon>Spiralia</taxon>
        <taxon>Lophotrochozoa</taxon>
        <taxon>Mollusca</taxon>
        <taxon>Bivalvia</taxon>
        <taxon>Autobranchia</taxon>
        <taxon>Pteriomorphia</taxon>
        <taxon>Pterioida</taxon>
        <taxon>Pterioidea</taxon>
        <taxon>Pteriidae</taxon>
        <taxon>Pinctada</taxon>
    </lineage>
</organism>
<dbReference type="PANTHER" id="PTHR24020:SF87">
    <property type="entry name" value="COLLAGEN ALPHA-1(VI) CHAIN-LIKE"/>
    <property type="match status" value="1"/>
</dbReference>
<dbReference type="InterPro" id="IPR036465">
    <property type="entry name" value="vWFA_dom_sf"/>
</dbReference>
<dbReference type="AlphaFoldDB" id="A0AA88Y5F5"/>
<dbReference type="InterPro" id="IPR002035">
    <property type="entry name" value="VWF_A"/>
</dbReference>
<dbReference type="InterPro" id="IPR050525">
    <property type="entry name" value="ECM_Assembly_Org"/>
</dbReference>
<dbReference type="EMBL" id="VSWD01000008">
    <property type="protein sequence ID" value="KAK3094661.1"/>
    <property type="molecule type" value="Genomic_DNA"/>
</dbReference>
<proteinExistence type="predicted"/>
<dbReference type="PANTHER" id="PTHR24020">
    <property type="entry name" value="COLLAGEN ALPHA"/>
    <property type="match status" value="1"/>
</dbReference>
<keyword evidence="4" id="KW-1185">Reference proteome</keyword>
<keyword evidence="1" id="KW-0732">Signal</keyword>
<dbReference type="CDD" id="cd01450">
    <property type="entry name" value="vWFA_subfamily_ECM"/>
    <property type="match status" value="1"/>
</dbReference>
<feature type="chain" id="PRO_5041656126" description="VWFA domain-containing protein" evidence="1">
    <location>
        <begin position="18"/>
        <end position="268"/>
    </location>
</feature>
<dbReference type="Pfam" id="PF00092">
    <property type="entry name" value="VWA"/>
    <property type="match status" value="1"/>
</dbReference>
<dbReference type="Gene3D" id="3.40.50.410">
    <property type="entry name" value="von Willebrand factor, type A domain"/>
    <property type="match status" value="1"/>
</dbReference>
<dbReference type="Proteomes" id="UP001186944">
    <property type="component" value="Unassembled WGS sequence"/>
</dbReference>
<evidence type="ECO:0000259" key="2">
    <source>
        <dbReference type="PROSITE" id="PS50234"/>
    </source>
</evidence>